<proteinExistence type="predicted"/>
<dbReference type="HOGENOM" id="CLU_3407037_0_0_1"/>
<keyword evidence="2" id="KW-1185">Reference proteome</keyword>
<accession>K3XUP2</accession>
<dbReference type="EnsemblPlants" id="KQL06328">
    <property type="protein sequence ID" value="KQL06328"/>
    <property type="gene ID" value="SETIT_005649mg"/>
</dbReference>
<sequence length="30" mass="3409">MIDAFSLLIIWCITAQLSNLVDTRLNLIAF</sequence>
<name>K3XUP2_SETIT</name>
<dbReference type="Proteomes" id="UP000004995">
    <property type="component" value="Unassembled WGS sequence"/>
</dbReference>
<dbReference type="EMBL" id="AGNK02003243">
    <property type="status" value="NOT_ANNOTATED_CDS"/>
    <property type="molecule type" value="Genomic_DNA"/>
</dbReference>
<reference evidence="1" key="2">
    <citation type="submission" date="2018-08" db="UniProtKB">
        <authorList>
            <consortium name="EnsemblPlants"/>
        </authorList>
    </citation>
    <scope>IDENTIFICATION</scope>
    <source>
        <strain evidence="1">Yugu1</strain>
    </source>
</reference>
<dbReference type="AlphaFoldDB" id="K3XUP2"/>
<evidence type="ECO:0000313" key="2">
    <source>
        <dbReference type="Proteomes" id="UP000004995"/>
    </source>
</evidence>
<protein>
    <submittedName>
        <fullName evidence="1">Uncharacterized protein</fullName>
    </submittedName>
</protein>
<dbReference type="InParanoid" id="K3XUP2"/>
<organism evidence="1 2">
    <name type="scientific">Setaria italica</name>
    <name type="common">Foxtail millet</name>
    <name type="synonym">Panicum italicum</name>
    <dbReference type="NCBI Taxonomy" id="4555"/>
    <lineage>
        <taxon>Eukaryota</taxon>
        <taxon>Viridiplantae</taxon>
        <taxon>Streptophyta</taxon>
        <taxon>Embryophyta</taxon>
        <taxon>Tracheophyta</taxon>
        <taxon>Spermatophyta</taxon>
        <taxon>Magnoliopsida</taxon>
        <taxon>Liliopsida</taxon>
        <taxon>Poales</taxon>
        <taxon>Poaceae</taxon>
        <taxon>PACMAD clade</taxon>
        <taxon>Panicoideae</taxon>
        <taxon>Panicodae</taxon>
        <taxon>Paniceae</taxon>
        <taxon>Cenchrinae</taxon>
        <taxon>Setaria</taxon>
    </lineage>
</organism>
<reference evidence="2" key="1">
    <citation type="journal article" date="2012" name="Nat. Biotechnol.">
        <title>Reference genome sequence of the model plant Setaria.</title>
        <authorList>
            <person name="Bennetzen J.L."/>
            <person name="Schmutz J."/>
            <person name="Wang H."/>
            <person name="Percifield R."/>
            <person name="Hawkins J."/>
            <person name="Pontaroli A.C."/>
            <person name="Estep M."/>
            <person name="Feng L."/>
            <person name="Vaughn J.N."/>
            <person name="Grimwood J."/>
            <person name="Jenkins J."/>
            <person name="Barry K."/>
            <person name="Lindquist E."/>
            <person name="Hellsten U."/>
            <person name="Deshpande S."/>
            <person name="Wang X."/>
            <person name="Wu X."/>
            <person name="Mitros T."/>
            <person name="Triplett J."/>
            <person name="Yang X."/>
            <person name="Ye C.Y."/>
            <person name="Mauro-Herrera M."/>
            <person name="Wang L."/>
            <person name="Li P."/>
            <person name="Sharma M."/>
            <person name="Sharma R."/>
            <person name="Ronald P.C."/>
            <person name="Panaud O."/>
            <person name="Kellogg E.A."/>
            <person name="Brutnell T.P."/>
            <person name="Doust A.N."/>
            <person name="Tuskan G.A."/>
            <person name="Rokhsar D."/>
            <person name="Devos K.M."/>
        </authorList>
    </citation>
    <scope>NUCLEOTIDE SEQUENCE [LARGE SCALE GENOMIC DNA]</scope>
    <source>
        <strain evidence="2">cv. Yugu1</strain>
    </source>
</reference>
<dbReference type="Gramene" id="KQL06328">
    <property type="protein sequence ID" value="KQL06328"/>
    <property type="gene ID" value="SETIT_005649mg"/>
</dbReference>
<evidence type="ECO:0000313" key="1">
    <source>
        <dbReference type="EnsemblPlants" id="KQL06328"/>
    </source>
</evidence>